<dbReference type="AlphaFoldDB" id="A0A839XXN1"/>
<feature type="compositionally biased region" description="Basic and acidic residues" evidence="1">
    <location>
        <begin position="121"/>
        <end position="133"/>
    </location>
</feature>
<proteinExistence type="predicted"/>
<dbReference type="PANTHER" id="PTHR46889:SF4">
    <property type="entry name" value="TRANSPOSASE INSO FOR INSERTION SEQUENCE ELEMENT IS911B-RELATED"/>
    <property type="match status" value="1"/>
</dbReference>
<evidence type="ECO:0000313" key="3">
    <source>
        <dbReference type="EMBL" id="MBB3665213.1"/>
    </source>
</evidence>
<dbReference type="SUPFAM" id="SSF53098">
    <property type="entry name" value="Ribonuclease H-like"/>
    <property type="match status" value="1"/>
</dbReference>
<feature type="compositionally biased region" description="Polar residues" evidence="1">
    <location>
        <begin position="165"/>
        <end position="175"/>
    </location>
</feature>
<dbReference type="Proteomes" id="UP000564573">
    <property type="component" value="Unassembled WGS sequence"/>
</dbReference>
<dbReference type="InterPro" id="IPR036397">
    <property type="entry name" value="RNaseH_sf"/>
</dbReference>
<evidence type="ECO:0000259" key="2">
    <source>
        <dbReference type="PROSITE" id="PS50994"/>
    </source>
</evidence>
<sequence length="175" mass="19552">MTDITEHPTSEGTLYLCAVKDAWSNRIVGYSIADRMTSQLALDALESAVARHGGHVAGCTLHSDRGGQFRSKKLQQALWRHHMRGSMGRVGSAGDNAAMESFFSLLQRRRARPPPMGHPRRTPDRDRHLDRTHLPPPTPPEQARLFDPHRIRNQHDHAGRAGRPTTVTVSFSRNG</sequence>
<dbReference type="InterPro" id="IPR001584">
    <property type="entry name" value="Integrase_cat-core"/>
</dbReference>
<organism evidence="3 4">
    <name type="scientific">Prauserella sediminis</name>
    <dbReference type="NCBI Taxonomy" id="577680"/>
    <lineage>
        <taxon>Bacteria</taxon>
        <taxon>Bacillati</taxon>
        <taxon>Actinomycetota</taxon>
        <taxon>Actinomycetes</taxon>
        <taxon>Pseudonocardiales</taxon>
        <taxon>Pseudonocardiaceae</taxon>
        <taxon>Prauserella</taxon>
        <taxon>Prauserella salsuginis group</taxon>
    </lineage>
</organism>
<dbReference type="RefSeq" id="WP_183786444.1">
    <property type="nucleotide sequence ID" value="NZ_JACIBS010000003.1"/>
</dbReference>
<dbReference type="GO" id="GO:0003676">
    <property type="term" value="F:nucleic acid binding"/>
    <property type="evidence" value="ECO:0007669"/>
    <property type="project" value="InterPro"/>
</dbReference>
<comment type="caution">
    <text evidence="3">The sequence shown here is derived from an EMBL/GenBank/DDBJ whole genome shotgun (WGS) entry which is preliminary data.</text>
</comment>
<name>A0A839XXN1_9PSEU</name>
<dbReference type="Gene3D" id="3.30.420.10">
    <property type="entry name" value="Ribonuclease H-like superfamily/Ribonuclease H"/>
    <property type="match status" value="1"/>
</dbReference>
<dbReference type="InterPro" id="IPR012337">
    <property type="entry name" value="RNaseH-like_sf"/>
</dbReference>
<feature type="compositionally biased region" description="Basic and acidic residues" evidence="1">
    <location>
        <begin position="144"/>
        <end position="159"/>
    </location>
</feature>
<dbReference type="Pfam" id="PF00665">
    <property type="entry name" value="rve"/>
    <property type="match status" value="1"/>
</dbReference>
<keyword evidence="4" id="KW-1185">Reference proteome</keyword>
<dbReference type="PROSITE" id="PS50994">
    <property type="entry name" value="INTEGRASE"/>
    <property type="match status" value="1"/>
</dbReference>
<protein>
    <submittedName>
        <fullName evidence="3">Transposase InsO family protein</fullName>
    </submittedName>
</protein>
<feature type="domain" description="Integrase catalytic" evidence="2">
    <location>
        <begin position="1"/>
        <end position="108"/>
    </location>
</feature>
<accession>A0A839XXN1</accession>
<dbReference type="GO" id="GO:0015074">
    <property type="term" value="P:DNA integration"/>
    <property type="evidence" value="ECO:0007669"/>
    <property type="project" value="InterPro"/>
</dbReference>
<evidence type="ECO:0000256" key="1">
    <source>
        <dbReference type="SAM" id="MobiDB-lite"/>
    </source>
</evidence>
<evidence type="ECO:0000313" key="4">
    <source>
        <dbReference type="Proteomes" id="UP000564573"/>
    </source>
</evidence>
<reference evidence="3 4" key="1">
    <citation type="submission" date="2020-08" db="EMBL/GenBank/DDBJ databases">
        <title>Sequencing the genomes of 1000 actinobacteria strains.</title>
        <authorList>
            <person name="Klenk H.-P."/>
        </authorList>
    </citation>
    <scope>NUCLEOTIDE SEQUENCE [LARGE SCALE GENOMIC DNA]</scope>
    <source>
        <strain evidence="3 4">DSM 45267</strain>
    </source>
</reference>
<dbReference type="InterPro" id="IPR050900">
    <property type="entry name" value="Transposase_IS3/IS150/IS904"/>
</dbReference>
<dbReference type="EMBL" id="JACIBS010000003">
    <property type="protein sequence ID" value="MBB3665213.1"/>
    <property type="molecule type" value="Genomic_DNA"/>
</dbReference>
<gene>
    <name evidence="3" type="ORF">FB384_004166</name>
</gene>
<feature type="region of interest" description="Disordered" evidence="1">
    <location>
        <begin position="108"/>
        <end position="175"/>
    </location>
</feature>
<dbReference type="PANTHER" id="PTHR46889">
    <property type="entry name" value="TRANSPOSASE INSF FOR INSERTION SEQUENCE IS3B-RELATED"/>
    <property type="match status" value="1"/>
</dbReference>